<name>A0ABY1R4E5_9FLAO</name>
<evidence type="ECO:0000313" key="1">
    <source>
        <dbReference type="EMBL" id="SMP93918.1"/>
    </source>
</evidence>
<reference evidence="1 2" key="1">
    <citation type="submission" date="2017-05" db="EMBL/GenBank/DDBJ databases">
        <authorList>
            <person name="Varghese N."/>
            <person name="Submissions S."/>
        </authorList>
    </citation>
    <scope>NUCLEOTIDE SEQUENCE [LARGE SCALE GENOMIC DNA]</scope>
    <source>
        <strain evidence="1 2">DSM 18015</strain>
    </source>
</reference>
<evidence type="ECO:0000313" key="2">
    <source>
        <dbReference type="Proteomes" id="UP001158050"/>
    </source>
</evidence>
<sequence length="178" mass="20629">MKNKKIDFESRFWSGSKTNSRIKLIEKFFQFNDLVTAKELLNQIMIHSGKKKSVIAEDSSAIFHFHQALRSLVRACFLILQKEKRRKSNEPLENYSPLSQGSLSDGEFVNPILVFQKAFGEYSIKDFDYYISVAVYFSLGTYSHAAESKIFVPYLHLCKMLDASYLILERGIQKKNNH</sequence>
<comment type="caution">
    <text evidence="1">The sequence shown here is derived from an EMBL/GenBank/DDBJ whole genome shotgun (WGS) entry which is preliminary data.</text>
</comment>
<dbReference type="EMBL" id="FXUO01000005">
    <property type="protein sequence ID" value="SMP93918.1"/>
    <property type="molecule type" value="Genomic_DNA"/>
</dbReference>
<accession>A0ABY1R4E5</accession>
<organism evidence="1 2">
    <name type="scientific">Epilithonimonas pallida</name>
    <dbReference type="NCBI Taxonomy" id="373671"/>
    <lineage>
        <taxon>Bacteria</taxon>
        <taxon>Pseudomonadati</taxon>
        <taxon>Bacteroidota</taxon>
        <taxon>Flavobacteriia</taxon>
        <taxon>Flavobacteriales</taxon>
        <taxon>Weeksellaceae</taxon>
        <taxon>Chryseobacterium group</taxon>
        <taxon>Epilithonimonas</taxon>
    </lineage>
</organism>
<dbReference type="Proteomes" id="UP001158050">
    <property type="component" value="Unassembled WGS sequence"/>
</dbReference>
<dbReference type="RefSeq" id="WP_283417017.1">
    <property type="nucleotide sequence ID" value="NZ_FXUO01000005.1"/>
</dbReference>
<gene>
    <name evidence="1" type="ORF">SAMN05421679_105166</name>
</gene>
<keyword evidence="2" id="KW-1185">Reference proteome</keyword>
<protein>
    <submittedName>
        <fullName evidence="1">Uncharacterized protein</fullName>
    </submittedName>
</protein>
<proteinExistence type="predicted"/>